<dbReference type="EMBL" id="BAABME010011956">
    <property type="protein sequence ID" value="GAA0184515.1"/>
    <property type="molecule type" value="Genomic_DNA"/>
</dbReference>
<dbReference type="PANTHER" id="PTHR35546">
    <property type="entry name" value="F-BOX PROTEIN INTERACTION DOMAIN PROTEIN-RELATED"/>
    <property type="match status" value="1"/>
</dbReference>
<dbReference type="Proteomes" id="UP001454036">
    <property type="component" value="Unassembled WGS sequence"/>
</dbReference>
<evidence type="ECO:0000313" key="4">
    <source>
        <dbReference type="Proteomes" id="UP001454036"/>
    </source>
</evidence>
<reference evidence="3 4" key="1">
    <citation type="submission" date="2024-01" db="EMBL/GenBank/DDBJ databases">
        <title>The complete chloroplast genome sequence of Lithospermum erythrorhizon: insights into the phylogenetic relationship among Boraginaceae species and the maternal lineages of purple gromwells.</title>
        <authorList>
            <person name="Okada T."/>
            <person name="Watanabe K."/>
        </authorList>
    </citation>
    <scope>NUCLEOTIDE SEQUENCE [LARGE SCALE GENOMIC DNA]</scope>
</reference>
<dbReference type="PANTHER" id="PTHR35546:SF117">
    <property type="entry name" value="F-BOX DOMAIN-CONTAINING PROTEIN"/>
    <property type="match status" value="1"/>
</dbReference>
<dbReference type="Pfam" id="PF07734">
    <property type="entry name" value="FBA_1"/>
    <property type="match status" value="1"/>
</dbReference>
<comment type="caution">
    <text evidence="3">The sequence shown here is derived from an EMBL/GenBank/DDBJ whole genome shotgun (WGS) entry which is preliminary data.</text>
</comment>
<dbReference type="InterPro" id="IPR017451">
    <property type="entry name" value="F-box-assoc_interact_dom"/>
</dbReference>
<evidence type="ECO:0000259" key="1">
    <source>
        <dbReference type="Pfam" id="PF00646"/>
    </source>
</evidence>
<sequence>MVSCSWQKMAKCHRHVNGGLISPAEKVLGNEDLLYEILLLVASKSLLRHQCVSRQWGSLISDPCFVRLHTQKVTSVASSAIFLVGECTKSPIYLSKMENEYQIVETNPLDMEEKLLNRAKSGLFIRHSCNGLICIACPVDKLYSIESFWCQVYNPCSRCFASNPRPCSNQVSGYLAAMNLAFNPLESDHFKIIGIWEDMIKFSFFIYSSKTNSWKDTGVSLDARYYTYNFGDYGESQYFFRNGVFLNGNLHWVSNTKSFLCFDTIGVRFEPMPCTPVSSDGRNIRYFGAYGGRLHLIENKHNQAMIFNVMEMRNDYSEWYVKSKVDINFVTKIYPRVMGEYGYLNILSLMWVKDEQQKMKLMLSVPGKIISCDVDEETVTELFDVQPERSYYKSYHVYDHFESLFKF</sequence>
<dbReference type="NCBIfam" id="TIGR01640">
    <property type="entry name" value="F_box_assoc_1"/>
    <property type="match status" value="1"/>
</dbReference>
<proteinExistence type="predicted"/>
<feature type="domain" description="F-box associated beta-propeller type 1" evidence="2">
    <location>
        <begin position="127"/>
        <end position="301"/>
    </location>
</feature>
<dbReference type="AlphaFoldDB" id="A0AAV3RV55"/>
<organism evidence="3 4">
    <name type="scientific">Lithospermum erythrorhizon</name>
    <name type="common">Purple gromwell</name>
    <name type="synonym">Lithospermum officinale var. erythrorhizon</name>
    <dbReference type="NCBI Taxonomy" id="34254"/>
    <lineage>
        <taxon>Eukaryota</taxon>
        <taxon>Viridiplantae</taxon>
        <taxon>Streptophyta</taxon>
        <taxon>Embryophyta</taxon>
        <taxon>Tracheophyta</taxon>
        <taxon>Spermatophyta</taxon>
        <taxon>Magnoliopsida</taxon>
        <taxon>eudicotyledons</taxon>
        <taxon>Gunneridae</taxon>
        <taxon>Pentapetalae</taxon>
        <taxon>asterids</taxon>
        <taxon>lamiids</taxon>
        <taxon>Boraginales</taxon>
        <taxon>Boraginaceae</taxon>
        <taxon>Boraginoideae</taxon>
        <taxon>Lithospermeae</taxon>
        <taxon>Lithospermum</taxon>
    </lineage>
</organism>
<dbReference type="InterPro" id="IPR006527">
    <property type="entry name" value="F-box-assoc_dom_typ1"/>
</dbReference>
<name>A0AAV3RV55_LITER</name>
<evidence type="ECO:0008006" key="5">
    <source>
        <dbReference type="Google" id="ProtNLM"/>
    </source>
</evidence>
<dbReference type="InterPro" id="IPR055290">
    <property type="entry name" value="At3g26010-like"/>
</dbReference>
<feature type="domain" description="F-box" evidence="1">
    <location>
        <begin position="31"/>
        <end position="66"/>
    </location>
</feature>
<protein>
    <recommendedName>
        <fullName evidence="5">F-box protein</fullName>
    </recommendedName>
</protein>
<evidence type="ECO:0000313" key="3">
    <source>
        <dbReference type="EMBL" id="GAA0184515.1"/>
    </source>
</evidence>
<dbReference type="Pfam" id="PF00646">
    <property type="entry name" value="F-box"/>
    <property type="match status" value="1"/>
</dbReference>
<keyword evidence="4" id="KW-1185">Reference proteome</keyword>
<dbReference type="InterPro" id="IPR001810">
    <property type="entry name" value="F-box_dom"/>
</dbReference>
<accession>A0AAV3RV55</accession>
<gene>
    <name evidence="3" type="ORF">LIER_31803</name>
</gene>
<dbReference type="SUPFAM" id="SSF81383">
    <property type="entry name" value="F-box domain"/>
    <property type="match status" value="1"/>
</dbReference>
<evidence type="ECO:0000259" key="2">
    <source>
        <dbReference type="Pfam" id="PF07734"/>
    </source>
</evidence>
<dbReference type="InterPro" id="IPR036047">
    <property type="entry name" value="F-box-like_dom_sf"/>
</dbReference>